<protein>
    <recommendedName>
        <fullName evidence="2">Cyclase</fullName>
    </recommendedName>
</protein>
<dbReference type="PANTHER" id="PTHR34861">
    <property type="match status" value="1"/>
</dbReference>
<reference evidence="1" key="1">
    <citation type="submission" date="2018-05" db="EMBL/GenBank/DDBJ databases">
        <authorList>
            <person name="Lanie J.A."/>
            <person name="Ng W.-L."/>
            <person name="Kazmierczak K.M."/>
            <person name="Andrzejewski T.M."/>
            <person name="Davidsen T.M."/>
            <person name="Wayne K.J."/>
            <person name="Tettelin H."/>
            <person name="Glass J.I."/>
            <person name="Rusch D."/>
            <person name="Podicherti R."/>
            <person name="Tsui H.-C.T."/>
            <person name="Winkler M.E."/>
        </authorList>
    </citation>
    <scope>NUCLEOTIDE SEQUENCE</scope>
</reference>
<dbReference type="InterPro" id="IPR007325">
    <property type="entry name" value="KFase/CYL"/>
</dbReference>
<name>A0A381P8H9_9ZZZZ</name>
<dbReference type="EMBL" id="UINC01000912">
    <property type="protein sequence ID" value="SUZ63256.1"/>
    <property type="molecule type" value="Genomic_DNA"/>
</dbReference>
<accession>A0A381P8H9</accession>
<dbReference type="PANTHER" id="PTHR34861:SF10">
    <property type="entry name" value="CYCLASE"/>
    <property type="match status" value="1"/>
</dbReference>
<dbReference type="Pfam" id="PF04199">
    <property type="entry name" value="Cyclase"/>
    <property type="match status" value="1"/>
</dbReference>
<dbReference type="InterPro" id="IPR037175">
    <property type="entry name" value="KFase_sf"/>
</dbReference>
<sequence>MPLSDHFLETSSQVRNWGRWGADDQLGTLNLITPEVVLAARDCIRHGRTIPLAVPLEHDGIQVGFVPGRDNPTMALHALNEGMDPDDDPDSFHTSDDHVSLGLQAGTHWDGLGHVSYSGKMYNGYDASTITAEDGATRCGIQHLRSVCSRGVLLDVARARGVDLLDCPYAITAADLDAAAEMGGVEVRSGDIVLVRTGRMSLYHSGGGMAYCLGPGQDGSNAGLSLSTVPWLHAHNVAAVANDTLAFEVYPSEADTLAVHMLHLVDMGLTQGQNWDLEALSVDCEADGVYEFFLAATPEPFVGGVGSPVAPVAIK</sequence>
<evidence type="ECO:0008006" key="2">
    <source>
        <dbReference type="Google" id="ProtNLM"/>
    </source>
</evidence>
<evidence type="ECO:0000313" key="1">
    <source>
        <dbReference type="EMBL" id="SUZ63256.1"/>
    </source>
</evidence>
<dbReference type="GO" id="GO:0019441">
    <property type="term" value="P:L-tryptophan catabolic process to kynurenine"/>
    <property type="evidence" value="ECO:0007669"/>
    <property type="project" value="InterPro"/>
</dbReference>
<proteinExistence type="predicted"/>
<dbReference type="SUPFAM" id="SSF102198">
    <property type="entry name" value="Putative cyclase"/>
    <property type="match status" value="1"/>
</dbReference>
<dbReference type="GO" id="GO:0004061">
    <property type="term" value="F:arylformamidase activity"/>
    <property type="evidence" value="ECO:0007669"/>
    <property type="project" value="InterPro"/>
</dbReference>
<dbReference type="AlphaFoldDB" id="A0A381P8H9"/>
<gene>
    <name evidence="1" type="ORF">METZ01_LOCUS16110</name>
</gene>
<organism evidence="1">
    <name type="scientific">marine metagenome</name>
    <dbReference type="NCBI Taxonomy" id="408172"/>
    <lineage>
        <taxon>unclassified sequences</taxon>
        <taxon>metagenomes</taxon>
        <taxon>ecological metagenomes</taxon>
    </lineage>
</organism>
<dbReference type="Gene3D" id="3.50.30.50">
    <property type="entry name" value="Putative cyclase"/>
    <property type="match status" value="1"/>
</dbReference>